<dbReference type="EMBL" id="UYJE01002321">
    <property type="protein sequence ID" value="VDI09670.1"/>
    <property type="molecule type" value="Genomic_DNA"/>
</dbReference>
<dbReference type="AlphaFoldDB" id="A0A8B6CU75"/>
<dbReference type="Proteomes" id="UP000596742">
    <property type="component" value="Unassembled WGS sequence"/>
</dbReference>
<sequence length="98" mass="12196">MDNVLDYKDLGQSTHKRKRRNTKPCWNNELRNLLREVNIAEKDYLRYQGDRRTKTKRREIFKIKRRQFDKRLRQEERKYTAQRLNRINQSGQSKRMLA</sequence>
<evidence type="ECO:0000313" key="2">
    <source>
        <dbReference type="EMBL" id="VDI09670.1"/>
    </source>
</evidence>
<feature type="compositionally biased region" description="Polar residues" evidence="1">
    <location>
        <begin position="82"/>
        <end position="98"/>
    </location>
</feature>
<name>A0A8B6CU75_MYTGA</name>
<evidence type="ECO:0000313" key="3">
    <source>
        <dbReference type="Proteomes" id="UP000596742"/>
    </source>
</evidence>
<organism evidence="2 3">
    <name type="scientific">Mytilus galloprovincialis</name>
    <name type="common">Mediterranean mussel</name>
    <dbReference type="NCBI Taxonomy" id="29158"/>
    <lineage>
        <taxon>Eukaryota</taxon>
        <taxon>Metazoa</taxon>
        <taxon>Spiralia</taxon>
        <taxon>Lophotrochozoa</taxon>
        <taxon>Mollusca</taxon>
        <taxon>Bivalvia</taxon>
        <taxon>Autobranchia</taxon>
        <taxon>Pteriomorphia</taxon>
        <taxon>Mytilida</taxon>
        <taxon>Mytiloidea</taxon>
        <taxon>Mytilidae</taxon>
        <taxon>Mytilinae</taxon>
        <taxon>Mytilus</taxon>
    </lineage>
</organism>
<feature type="region of interest" description="Disordered" evidence="1">
    <location>
        <begin position="1"/>
        <end position="23"/>
    </location>
</feature>
<protein>
    <submittedName>
        <fullName evidence="2">Uncharacterized protein</fullName>
    </submittedName>
</protein>
<proteinExistence type="predicted"/>
<accession>A0A8B6CU75</accession>
<feature type="region of interest" description="Disordered" evidence="1">
    <location>
        <begin position="77"/>
        <end position="98"/>
    </location>
</feature>
<comment type="caution">
    <text evidence="2">The sequence shown here is derived from an EMBL/GenBank/DDBJ whole genome shotgun (WGS) entry which is preliminary data.</text>
</comment>
<evidence type="ECO:0000256" key="1">
    <source>
        <dbReference type="SAM" id="MobiDB-lite"/>
    </source>
</evidence>
<reference evidence="2" key="1">
    <citation type="submission" date="2018-11" db="EMBL/GenBank/DDBJ databases">
        <authorList>
            <person name="Alioto T."/>
            <person name="Alioto T."/>
        </authorList>
    </citation>
    <scope>NUCLEOTIDE SEQUENCE</scope>
</reference>
<keyword evidence="3" id="KW-1185">Reference proteome</keyword>
<gene>
    <name evidence="2" type="ORF">MGAL_10B017111</name>
</gene>